<feature type="transmembrane region" description="Helical" evidence="1">
    <location>
        <begin position="20"/>
        <end position="39"/>
    </location>
</feature>
<keyword evidence="1" id="KW-0472">Membrane</keyword>
<dbReference type="AlphaFoldDB" id="A0A455T4T3"/>
<gene>
    <name evidence="2" type="ORF">KTA_32270</name>
</gene>
<reference evidence="2" key="1">
    <citation type="submission" date="2018-12" db="EMBL/GenBank/DDBJ databases">
        <title>Novel natural products biosynthetic potential of the class Ktedonobacteria.</title>
        <authorList>
            <person name="Zheng Y."/>
            <person name="Saitou A."/>
            <person name="Wang C.M."/>
            <person name="Toyoda A."/>
            <person name="Minakuchi Y."/>
            <person name="Sekiguchi Y."/>
            <person name="Ueda K."/>
            <person name="Takano H."/>
            <person name="Sakai Y."/>
            <person name="Yokota A."/>
            <person name="Yabe S."/>
        </authorList>
    </citation>
    <scope>NUCLEOTIDE SEQUENCE</scope>
    <source>
        <strain evidence="2">A3-2</strain>
    </source>
</reference>
<dbReference type="EMBL" id="AP019377">
    <property type="protein sequence ID" value="BBH95028.1"/>
    <property type="molecule type" value="Genomic_DNA"/>
</dbReference>
<protein>
    <submittedName>
        <fullName evidence="2">Uncharacterized protein</fullName>
    </submittedName>
</protein>
<accession>A0A455T4T3</accession>
<evidence type="ECO:0000313" key="2">
    <source>
        <dbReference type="EMBL" id="BBH95028.1"/>
    </source>
</evidence>
<keyword evidence="1" id="KW-0812">Transmembrane</keyword>
<sequence>MKILLDIIDWIGRILTIPALIAFILGIYEWSGRALWVLYRLGRGLAHRKIAILACGNNVESGCNLLLDSRLFQQKNLIVVTSPKDLGRAERANVLLVFWEDWSNYIDDILRVKRDHTALIVYARPQAIPRETLEKLDNMRNTIVANFRGRLLNDIIVSLMAVSGQTQ</sequence>
<proteinExistence type="predicted"/>
<name>A0A455T4T3_9CHLR</name>
<keyword evidence="1" id="KW-1133">Transmembrane helix</keyword>
<evidence type="ECO:0000256" key="1">
    <source>
        <dbReference type="SAM" id="Phobius"/>
    </source>
</evidence>
<organism evidence="2">
    <name type="scientific">Thermogemmatispora argillosa</name>
    <dbReference type="NCBI Taxonomy" id="2045280"/>
    <lineage>
        <taxon>Bacteria</taxon>
        <taxon>Bacillati</taxon>
        <taxon>Chloroflexota</taxon>
        <taxon>Ktedonobacteria</taxon>
        <taxon>Thermogemmatisporales</taxon>
        <taxon>Thermogemmatisporaceae</taxon>
        <taxon>Thermogemmatispora</taxon>
    </lineage>
</organism>